<dbReference type="InterPro" id="IPR036155">
    <property type="entry name" value="Crypto/Photolyase_N_sf"/>
</dbReference>
<comment type="similarity">
    <text evidence="2">Belongs to the DNA photolyase class-1 family.</text>
</comment>
<keyword evidence="4" id="KW-0479">Metal-binding</keyword>
<organism evidence="19 20">
    <name type="scientific">Penicillium expansum</name>
    <name type="common">Blue mold rot fungus</name>
    <dbReference type="NCBI Taxonomy" id="27334"/>
    <lineage>
        <taxon>Eukaryota</taxon>
        <taxon>Fungi</taxon>
        <taxon>Dikarya</taxon>
        <taxon>Ascomycota</taxon>
        <taxon>Pezizomycotina</taxon>
        <taxon>Eurotiomycetes</taxon>
        <taxon>Eurotiomycetidae</taxon>
        <taxon>Eurotiales</taxon>
        <taxon>Aspergillaceae</taxon>
        <taxon>Penicillium</taxon>
    </lineage>
</organism>
<feature type="binding site" evidence="14">
    <location>
        <begin position="483"/>
        <end position="485"/>
    </location>
    <ligand>
        <name>FAD</name>
        <dbReference type="ChEBI" id="CHEBI:57692"/>
    </ligand>
</feature>
<dbReference type="SUPFAM" id="SSF57701">
    <property type="entry name" value="Zn2/Cys6 DNA-binding domain"/>
    <property type="match status" value="1"/>
</dbReference>
<evidence type="ECO:0000256" key="16">
    <source>
        <dbReference type="SAM" id="MobiDB-lite"/>
    </source>
</evidence>
<comment type="function">
    <text evidence="12">Transcriptional activator of the arabinanolytic system. Involved in the regulation of extracellular arabinanolytic genes and in the regulation of the intracellular activities of L-arabinose catabolic genes in the pentose catabolic pathway (PCP) in response to the presence of L-arabinose.</text>
</comment>
<feature type="compositionally biased region" description="Polar residues" evidence="16">
    <location>
        <begin position="692"/>
        <end position="722"/>
    </location>
</feature>
<dbReference type="SMART" id="SM00066">
    <property type="entry name" value="GAL4"/>
    <property type="match status" value="1"/>
</dbReference>
<accession>A0A0A2J389</accession>
<dbReference type="SMR" id="A0A0A2J389"/>
<dbReference type="Pfam" id="PF04082">
    <property type="entry name" value="Fungal_trans"/>
    <property type="match status" value="1"/>
</dbReference>
<dbReference type="Pfam" id="PF03441">
    <property type="entry name" value="FAD_binding_7"/>
    <property type="match status" value="1"/>
</dbReference>
<dbReference type="InterPro" id="IPR006050">
    <property type="entry name" value="DNA_photolyase_N"/>
</dbReference>
<evidence type="ECO:0000313" key="19">
    <source>
        <dbReference type="EMBL" id="KGO62372.1"/>
    </source>
</evidence>
<reference evidence="19 20" key="1">
    <citation type="journal article" date="2015" name="Mol. Plant Microbe Interact.">
        <title>Genome, transcriptome, and functional analyses of Penicillium expansum provide new insights into secondary metabolism and pathogenicity.</title>
        <authorList>
            <person name="Ballester A.R."/>
            <person name="Marcet-Houben M."/>
            <person name="Levin E."/>
            <person name="Sela N."/>
            <person name="Selma-Lazaro C."/>
            <person name="Carmona L."/>
            <person name="Wisniewski M."/>
            <person name="Droby S."/>
            <person name="Gonzalez-Candelas L."/>
            <person name="Gabaldon T."/>
        </authorList>
    </citation>
    <scope>NUCLEOTIDE SEQUENCE [LARGE SCALE GENOMIC DNA]</scope>
    <source>
        <strain evidence="19 20">MD-8</strain>
    </source>
</reference>
<evidence type="ECO:0000256" key="13">
    <source>
        <dbReference type="ARBA" id="ARBA00061396"/>
    </source>
</evidence>
<dbReference type="GO" id="GO:0003677">
    <property type="term" value="F:DNA binding"/>
    <property type="evidence" value="ECO:0007669"/>
    <property type="project" value="UniProtKB-KW"/>
</dbReference>
<evidence type="ECO:0000256" key="10">
    <source>
        <dbReference type="ARBA" id="ARBA00023163"/>
    </source>
</evidence>
<dbReference type="CDD" id="cd12148">
    <property type="entry name" value="fungal_TF_MHR"/>
    <property type="match status" value="1"/>
</dbReference>
<gene>
    <name evidence="19" type="ORF">PEX2_017790</name>
</gene>
<evidence type="ECO:0000256" key="15">
    <source>
        <dbReference type="PIRSR" id="PIRSR602081-2"/>
    </source>
</evidence>
<dbReference type="Gene3D" id="1.25.40.80">
    <property type="match status" value="1"/>
</dbReference>
<protein>
    <submittedName>
        <fullName evidence="19">Cryptochrome/DNA photolyase, class 1</fullName>
    </submittedName>
</protein>
<dbReference type="Gene3D" id="4.10.240.10">
    <property type="entry name" value="Zn(2)-C6 fungal-type DNA-binding domain"/>
    <property type="match status" value="1"/>
</dbReference>
<dbReference type="InterPro" id="IPR018394">
    <property type="entry name" value="DNA_photolyase_1_CS_C"/>
</dbReference>
<keyword evidence="10" id="KW-0804">Transcription</keyword>
<dbReference type="Pfam" id="PF00875">
    <property type="entry name" value="DNA_photolyase"/>
    <property type="match status" value="1"/>
</dbReference>
<dbReference type="PROSITE" id="PS00691">
    <property type="entry name" value="DNA_PHOTOLYASES_1_2"/>
    <property type="match status" value="1"/>
</dbReference>
<proteinExistence type="inferred from homology"/>
<dbReference type="InterPro" id="IPR002081">
    <property type="entry name" value="Cryptochrome/DNA_photolyase_1"/>
</dbReference>
<evidence type="ECO:0000256" key="8">
    <source>
        <dbReference type="ARBA" id="ARBA00023015"/>
    </source>
</evidence>
<dbReference type="OrthoDB" id="435881at2759"/>
<comment type="similarity">
    <text evidence="13">Belongs to the xlnR/xlr1 family. araR subfamily.</text>
</comment>
<evidence type="ECO:0000256" key="11">
    <source>
        <dbReference type="ARBA" id="ARBA00023242"/>
    </source>
</evidence>
<dbReference type="Gene3D" id="3.40.50.620">
    <property type="entry name" value="HUPs"/>
    <property type="match status" value="1"/>
</dbReference>
<dbReference type="PANTHER" id="PTHR47663">
    <property type="entry name" value="XYLANOLYTIC TRANSCRIPTIONAL ACTIVATOR XLNR-RELATED"/>
    <property type="match status" value="1"/>
</dbReference>
<comment type="cofactor">
    <cofactor evidence="14">
        <name>FAD</name>
        <dbReference type="ChEBI" id="CHEBI:57692"/>
    </cofactor>
    <text evidence="14">Binds 1 FAD per subunit.</text>
</comment>
<dbReference type="PROSITE" id="PS50048">
    <property type="entry name" value="ZN2_CY6_FUNGAL_2"/>
    <property type="match status" value="1"/>
</dbReference>
<dbReference type="InterPro" id="IPR036134">
    <property type="entry name" value="Crypto/Photolyase_FAD-like_sf"/>
</dbReference>
<dbReference type="RefSeq" id="XP_016602941.1">
    <property type="nucleotide sequence ID" value="XM_016739054.1"/>
</dbReference>
<dbReference type="SUPFAM" id="SSF48173">
    <property type="entry name" value="Cryptochrome/photolyase FAD-binding domain"/>
    <property type="match status" value="1"/>
</dbReference>
<keyword evidence="5 14" id="KW-0274">FAD</keyword>
<keyword evidence="3 14" id="KW-0285">Flavoprotein</keyword>
<keyword evidence="20" id="KW-1185">Reference proteome</keyword>
<keyword evidence="9" id="KW-0238">DNA-binding</keyword>
<dbReference type="GO" id="GO:0006351">
    <property type="term" value="P:DNA-templated transcription"/>
    <property type="evidence" value="ECO:0007669"/>
    <property type="project" value="InterPro"/>
</dbReference>
<evidence type="ECO:0000256" key="2">
    <source>
        <dbReference type="ARBA" id="ARBA00005862"/>
    </source>
</evidence>
<dbReference type="PROSITE" id="PS00463">
    <property type="entry name" value="ZN2_CY6_FUNGAL_1"/>
    <property type="match status" value="1"/>
</dbReference>
<dbReference type="PhylomeDB" id="A0A0A2J389"/>
<evidence type="ECO:0000256" key="9">
    <source>
        <dbReference type="ARBA" id="ARBA00023125"/>
    </source>
</evidence>
<feature type="region of interest" description="Disordered" evidence="16">
    <location>
        <begin position="796"/>
        <end position="822"/>
    </location>
</feature>
<dbReference type="GO" id="GO:0016829">
    <property type="term" value="F:lyase activity"/>
    <property type="evidence" value="ECO:0007669"/>
    <property type="project" value="UniProtKB-KW"/>
</dbReference>
<evidence type="ECO:0000256" key="12">
    <source>
        <dbReference type="ARBA" id="ARBA00055903"/>
    </source>
</evidence>
<feature type="domain" description="Photolyase/cryptochrome alpha/beta" evidence="18">
    <location>
        <begin position="91"/>
        <end position="228"/>
    </location>
</feature>
<feature type="site" description="Electron transfer via tryptophanyl radical" evidence="15">
    <location>
        <position position="470"/>
    </location>
</feature>
<feature type="binding site" evidence="14">
    <location>
        <position position="382"/>
    </location>
    <ligand>
        <name>FAD</name>
        <dbReference type="ChEBI" id="CHEBI:57692"/>
    </ligand>
</feature>
<dbReference type="SMART" id="SM00906">
    <property type="entry name" value="Fungal_trans"/>
    <property type="match status" value="1"/>
</dbReference>
<feature type="compositionally biased region" description="Basic residues" evidence="16">
    <location>
        <begin position="652"/>
        <end position="664"/>
    </location>
</feature>
<dbReference type="FunFam" id="1.10.579.10:FF:000003">
    <property type="entry name" value="Deoxyribodipyrimidine photo-lyase"/>
    <property type="match status" value="1"/>
</dbReference>
<evidence type="ECO:0000259" key="18">
    <source>
        <dbReference type="PROSITE" id="PS51645"/>
    </source>
</evidence>
<evidence type="ECO:0000256" key="5">
    <source>
        <dbReference type="ARBA" id="ARBA00022827"/>
    </source>
</evidence>
<sequence length="1423" mass="161043">MPPKRKATEPEAEQPNGSHASKKGRPDLHQPHPNAKQTEDFGIVLRQFYPPEMNNERCQAYTDGELERPIETLQKACRETADKRRSIDVGSAVVHWFKTDLRLHDSRALHTAYQFAKENQVPLIGLYIVSPEDWTAHLTSPARVDFTLRTLKRLQQDLGELDIPLYMETQEKRKAIPERIVELCQQWGAKSLHANIEYEVDELRREAKLVRLCADSDINFNPTHDTCVVTPGALASQQGKQYAVYTPWYRSWLAFLKENPDYLEISEEPGSNPGNARRQLKDLFDCKVPAAPKTHILSDEDQKRFEGLYPAGEHEALQRLDTFLEEKGKKYEELRSMLSGEHTSVLSPYLACGALSARTAVVTAKRTNKGHLDRYDPGYMTWISELAWRDFYRHVLVNWPFICMNKCFKPEHTNIEWEYDKDQFQAWCDGKTGFPIVDAAMRQLRHCAWMHNRTRMVVSSFLTKDLMLDWRRGERYFMENLIDGDFASNHGGWGFGSSTGVDPQPYFRIFNPLRQSERFDPEGDYIRHWVPELREVSGKAIHEPYAKGAAAIAQKNGYPKPIVDHAESRDRALERFKSRIVINIDQMRMESQGDQPSPGPDSVEVELANGKRRWRRNRVACDSCHTRRVRCDRAFPCSRCLRGDISCQFTRERRKRGRIARSKLKNGEANAEDETAQDPTEGKQADGEYNRESQSQQVLSPVDNNSPASTFHQRSPATNEISAVSAHSVEDPRSVPDRPQPQRAGPAANITEEWLSAAHLSPDSYDLLAGTGGSDAPLPRLMDIWNPVDFAGHRPVQRAPPIPSVSGANVPRQRHPSTSRSPLKYPVLEPLMPFLESNLPRRLVCDLLELYFTSAFSTHMHPVCHHIHCYVLRKTSFLSVDRPRPTSPALLASMLWVAAVDDRAFSLSISPLQRRKICQFLCALIIRLLRPLIHVSFKDQNPSPAENATTHEFPAGAHHPFEGVGDDKGLVGPAGSLDDVITYIHVASIISSSEQKAASMRWWHAAFTLARELKLNQEMEITPNIDSMSDGSSPSFGYGLGGWPGSPGGLGLEYSSTSRSSLNCVCDKNHDLHSGPITEEHREERRRTWWLLYIMDRHLALCYNRPLALLDAESEDLLLPLDESCWQAGIIHSNSPRPDGPQCPRSGDQNKRRVFPNFICHDHSILGFFLPLMTITGELIDLNQARNHPTLGVRLQGKEAWEVHVSEVLRQLEVYKASLTTFAAATAADPAASSTTAYTHNPEPVDPQLSQAYSWHTQTVIAYSSYLTHVLHILLVGKWDPVSLIEDKDFWTSSPAFASTISHALEAADSVQQILRFDPDVSFMPYFFGIQLLQGSFLLLLIVERLQKEAGEGILNACETMIRATESCVVTLNTEYQRSFRQVMRSAVAQARGRPVNPSEIRHRRKAVLALYRWTRKGTGLAL</sequence>
<dbReference type="Proteomes" id="UP000030143">
    <property type="component" value="Unassembled WGS sequence"/>
</dbReference>
<comment type="cofactor">
    <cofactor evidence="1">
        <name>(6R)-5,10-methylene-5,6,7,8-tetrahydrofolate</name>
        <dbReference type="ChEBI" id="CHEBI:15636"/>
    </cofactor>
</comment>
<feature type="site" description="Electron transfer via tryptophanyl radical" evidence="15">
    <location>
        <position position="493"/>
    </location>
</feature>
<evidence type="ECO:0000259" key="17">
    <source>
        <dbReference type="PROSITE" id="PS50048"/>
    </source>
</evidence>
<dbReference type="GeneID" id="27674473"/>
<dbReference type="EMBL" id="JQFZ01000021">
    <property type="protein sequence ID" value="KGO62372.1"/>
    <property type="molecule type" value="Genomic_DNA"/>
</dbReference>
<feature type="region of interest" description="Disordered" evidence="16">
    <location>
        <begin position="652"/>
        <end position="747"/>
    </location>
</feature>
<dbReference type="CDD" id="cd00067">
    <property type="entry name" value="GAL4"/>
    <property type="match status" value="1"/>
</dbReference>
<dbReference type="InterPro" id="IPR036864">
    <property type="entry name" value="Zn2-C6_fun-type_DNA-bd_sf"/>
</dbReference>
<dbReference type="InterPro" id="IPR051439">
    <property type="entry name" value="XlnR/Xlr1"/>
</dbReference>
<dbReference type="InterPro" id="IPR007219">
    <property type="entry name" value="XnlR_reg_dom"/>
</dbReference>
<dbReference type="FunFam" id="4.10.240.10:FF:000031">
    <property type="entry name" value="C6 transcription factor, putative"/>
    <property type="match status" value="1"/>
</dbReference>
<feature type="region of interest" description="Disordered" evidence="16">
    <location>
        <begin position="1"/>
        <end position="39"/>
    </location>
</feature>
<dbReference type="GO" id="GO:0000981">
    <property type="term" value="F:DNA-binding transcription factor activity, RNA polymerase II-specific"/>
    <property type="evidence" value="ECO:0007669"/>
    <property type="project" value="InterPro"/>
</dbReference>
<evidence type="ECO:0000256" key="7">
    <source>
        <dbReference type="ARBA" id="ARBA00022991"/>
    </source>
</evidence>
<dbReference type="Gene3D" id="1.10.579.10">
    <property type="entry name" value="DNA Cyclobutane Dipyrimidine Photolyase, subunit A, domain 3"/>
    <property type="match status" value="1"/>
</dbReference>
<evidence type="ECO:0000256" key="1">
    <source>
        <dbReference type="ARBA" id="ARBA00001932"/>
    </source>
</evidence>
<keyword evidence="19" id="KW-0456">Lyase</keyword>
<evidence type="ECO:0000256" key="3">
    <source>
        <dbReference type="ARBA" id="ARBA00022630"/>
    </source>
</evidence>
<dbReference type="GO" id="GO:0006950">
    <property type="term" value="P:response to stress"/>
    <property type="evidence" value="ECO:0007669"/>
    <property type="project" value="UniProtKB-ARBA"/>
</dbReference>
<feature type="binding site" evidence="14">
    <location>
        <begin position="385"/>
        <end position="392"/>
    </location>
    <ligand>
        <name>FAD</name>
        <dbReference type="ChEBI" id="CHEBI:57692"/>
    </ligand>
</feature>
<dbReference type="InterPro" id="IPR014729">
    <property type="entry name" value="Rossmann-like_a/b/a_fold"/>
</dbReference>
<keyword evidence="8" id="KW-0805">Transcription regulation</keyword>
<dbReference type="PROSITE" id="PS00394">
    <property type="entry name" value="DNA_PHOTOLYASES_1_1"/>
    <property type="match status" value="1"/>
</dbReference>
<evidence type="ECO:0000256" key="6">
    <source>
        <dbReference type="ARBA" id="ARBA00022833"/>
    </source>
</evidence>
<dbReference type="InterPro" id="IPR005101">
    <property type="entry name" value="Cryptochr/Photolyase_FAD-bd"/>
</dbReference>
<dbReference type="Pfam" id="PF00172">
    <property type="entry name" value="Zn_clus"/>
    <property type="match status" value="1"/>
</dbReference>
<feature type="domain" description="Zn(2)-C6 fungal-type" evidence="17">
    <location>
        <begin position="620"/>
        <end position="649"/>
    </location>
</feature>
<dbReference type="PRINTS" id="PR00147">
    <property type="entry name" value="DNAPHOTLYASE"/>
</dbReference>
<dbReference type="HOGENOM" id="CLU_252940_0_0_1"/>
<dbReference type="VEuPathDB" id="FungiDB:PEXP_065500"/>
<feature type="region of interest" description="Disordered" evidence="16">
    <location>
        <begin position="586"/>
        <end position="609"/>
    </location>
</feature>
<dbReference type="SUPFAM" id="SSF52425">
    <property type="entry name" value="Cryptochrome/photolyase, N-terminal domain"/>
    <property type="match status" value="1"/>
</dbReference>
<dbReference type="GO" id="GO:0008270">
    <property type="term" value="F:zinc ion binding"/>
    <property type="evidence" value="ECO:0007669"/>
    <property type="project" value="InterPro"/>
</dbReference>
<evidence type="ECO:0000256" key="14">
    <source>
        <dbReference type="PIRSR" id="PIRSR602081-1"/>
    </source>
</evidence>
<feature type="binding site" evidence="14">
    <location>
        <begin position="343"/>
        <end position="347"/>
    </location>
    <ligand>
        <name>FAD</name>
        <dbReference type="ChEBI" id="CHEBI:57692"/>
    </ligand>
</feature>
<keyword evidence="6" id="KW-0862">Zinc</keyword>
<feature type="binding site" evidence="14">
    <location>
        <position position="331"/>
    </location>
    <ligand>
        <name>FAD</name>
        <dbReference type="ChEBI" id="CHEBI:57692"/>
    </ligand>
</feature>
<evidence type="ECO:0000313" key="20">
    <source>
        <dbReference type="Proteomes" id="UP000030143"/>
    </source>
</evidence>
<dbReference type="PROSITE" id="PS51645">
    <property type="entry name" value="PHR_CRY_ALPHA_BETA"/>
    <property type="match status" value="1"/>
</dbReference>
<evidence type="ECO:0000256" key="4">
    <source>
        <dbReference type="ARBA" id="ARBA00022723"/>
    </source>
</evidence>
<feature type="compositionally biased region" description="Basic and acidic residues" evidence="16">
    <location>
        <begin position="680"/>
        <end position="691"/>
    </location>
</feature>
<feature type="site" description="Electron transfer via tryptophanyl radical" evidence="15">
    <location>
        <position position="417"/>
    </location>
</feature>
<keyword evidence="11" id="KW-0539">Nucleus</keyword>
<keyword evidence="7" id="KW-0157">Chromophore</keyword>
<dbReference type="PANTHER" id="PTHR47663:SF2">
    <property type="entry name" value="ARABINOLYTIC TRANSCRIPTIONAL ACTIVATOR ARAR-RELATED"/>
    <property type="match status" value="1"/>
</dbReference>
<dbReference type="InterPro" id="IPR001138">
    <property type="entry name" value="Zn2Cys6_DnaBD"/>
</dbReference>
<name>A0A0A2J389_PENEN</name>
<dbReference type="STRING" id="27334.A0A0A2J389"/>
<comment type="caution">
    <text evidence="19">The sequence shown here is derived from an EMBL/GenBank/DDBJ whole genome shotgun (WGS) entry which is preliminary data.</text>
</comment>